<keyword evidence="3" id="KW-0808">Transferase</keyword>
<dbReference type="GO" id="GO:0031957">
    <property type="term" value="F:very long-chain fatty acid-CoA ligase activity"/>
    <property type="evidence" value="ECO:0007669"/>
    <property type="project" value="TreeGrafter"/>
</dbReference>
<dbReference type="InterPro" id="IPR001031">
    <property type="entry name" value="Thioesterase"/>
</dbReference>
<dbReference type="InterPro" id="IPR020802">
    <property type="entry name" value="TesA-like"/>
</dbReference>
<dbReference type="AlphaFoldDB" id="A0A0C3S5Z7"/>
<dbReference type="Gene3D" id="3.40.50.12780">
    <property type="entry name" value="N-terminal domain of ligase-like"/>
    <property type="match status" value="1"/>
</dbReference>
<dbReference type="Gene3D" id="1.10.1200.10">
    <property type="entry name" value="ACP-like"/>
    <property type="match status" value="1"/>
</dbReference>
<keyword evidence="2" id="KW-0597">Phosphoprotein</keyword>
<dbReference type="EMBL" id="KN840531">
    <property type="protein sequence ID" value="KIP05892.1"/>
    <property type="molecule type" value="Genomic_DNA"/>
</dbReference>
<evidence type="ECO:0000256" key="3">
    <source>
        <dbReference type="ARBA" id="ARBA00022679"/>
    </source>
</evidence>
<accession>A0A0C3S5Z7</accession>
<evidence type="ECO:0000256" key="1">
    <source>
        <dbReference type="ARBA" id="ARBA00022450"/>
    </source>
</evidence>
<dbReference type="InterPro" id="IPR020806">
    <property type="entry name" value="PKS_PP-bd"/>
</dbReference>
<dbReference type="PANTHER" id="PTHR24096:SF267">
    <property type="entry name" value="MALONATE--COA LIGASE ACSF3, MITOCHONDRIAL"/>
    <property type="match status" value="1"/>
</dbReference>
<dbReference type="PANTHER" id="PTHR24096">
    <property type="entry name" value="LONG-CHAIN-FATTY-ACID--COA LIGASE"/>
    <property type="match status" value="1"/>
</dbReference>
<dbReference type="SUPFAM" id="SSF47336">
    <property type="entry name" value="ACP-like"/>
    <property type="match status" value="1"/>
</dbReference>
<keyword evidence="6" id="KW-1185">Reference proteome</keyword>
<dbReference type="STRING" id="745531.A0A0C3S5Z7"/>
<dbReference type="Proteomes" id="UP000053257">
    <property type="component" value="Unassembled WGS sequence"/>
</dbReference>
<dbReference type="InterPro" id="IPR009081">
    <property type="entry name" value="PP-bd_ACP"/>
</dbReference>
<dbReference type="GO" id="GO:0006633">
    <property type="term" value="P:fatty acid biosynthetic process"/>
    <property type="evidence" value="ECO:0007669"/>
    <property type="project" value="TreeGrafter"/>
</dbReference>
<dbReference type="SMART" id="SM00824">
    <property type="entry name" value="PKS_TE"/>
    <property type="match status" value="1"/>
</dbReference>
<evidence type="ECO:0000313" key="6">
    <source>
        <dbReference type="Proteomes" id="UP000053257"/>
    </source>
</evidence>
<dbReference type="GO" id="GO:0016740">
    <property type="term" value="F:transferase activity"/>
    <property type="evidence" value="ECO:0007669"/>
    <property type="project" value="UniProtKB-KW"/>
</dbReference>
<dbReference type="Pfam" id="PF00975">
    <property type="entry name" value="Thioesterase"/>
    <property type="match status" value="1"/>
</dbReference>
<dbReference type="InterPro" id="IPR036736">
    <property type="entry name" value="ACP-like_sf"/>
</dbReference>
<dbReference type="PROSITE" id="PS00455">
    <property type="entry name" value="AMP_BINDING"/>
    <property type="match status" value="1"/>
</dbReference>
<dbReference type="InterPro" id="IPR000873">
    <property type="entry name" value="AMP-dep_synth/lig_dom"/>
</dbReference>
<dbReference type="InterPro" id="IPR045851">
    <property type="entry name" value="AMP-bd_C_sf"/>
</dbReference>
<dbReference type="InterPro" id="IPR020845">
    <property type="entry name" value="AMP-binding_CS"/>
</dbReference>
<dbReference type="SUPFAM" id="SSF56801">
    <property type="entry name" value="Acetyl-CoA synthetase-like"/>
    <property type="match status" value="1"/>
</dbReference>
<organism evidence="5 6">
    <name type="scientific">Phlebiopsis gigantea (strain 11061_1 CR5-6)</name>
    <name type="common">White-rot fungus</name>
    <name type="synonym">Peniophora gigantea</name>
    <dbReference type="NCBI Taxonomy" id="745531"/>
    <lineage>
        <taxon>Eukaryota</taxon>
        <taxon>Fungi</taxon>
        <taxon>Dikarya</taxon>
        <taxon>Basidiomycota</taxon>
        <taxon>Agaricomycotina</taxon>
        <taxon>Agaricomycetes</taxon>
        <taxon>Polyporales</taxon>
        <taxon>Phanerochaetaceae</taxon>
        <taxon>Phlebiopsis</taxon>
    </lineage>
</organism>
<dbReference type="SUPFAM" id="SSF53474">
    <property type="entry name" value="alpha/beta-Hydrolases"/>
    <property type="match status" value="1"/>
</dbReference>
<evidence type="ECO:0000313" key="5">
    <source>
        <dbReference type="EMBL" id="KIP05892.1"/>
    </source>
</evidence>
<dbReference type="InterPro" id="IPR042099">
    <property type="entry name" value="ANL_N_sf"/>
</dbReference>
<reference evidence="5 6" key="1">
    <citation type="journal article" date="2014" name="PLoS Genet.">
        <title>Analysis of the Phlebiopsis gigantea genome, transcriptome and secretome provides insight into its pioneer colonization strategies of wood.</title>
        <authorList>
            <person name="Hori C."/>
            <person name="Ishida T."/>
            <person name="Igarashi K."/>
            <person name="Samejima M."/>
            <person name="Suzuki H."/>
            <person name="Master E."/>
            <person name="Ferreira P."/>
            <person name="Ruiz-Duenas F.J."/>
            <person name="Held B."/>
            <person name="Canessa P."/>
            <person name="Larrondo L.F."/>
            <person name="Schmoll M."/>
            <person name="Druzhinina I.S."/>
            <person name="Kubicek C.P."/>
            <person name="Gaskell J.A."/>
            <person name="Kersten P."/>
            <person name="St John F."/>
            <person name="Glasner J."/>
            <person name="Sabat G."/>
            <person name="Splinter BonDurant S."/>
            <person name="Syed K."/>
            <person name="Yadav J."/>
            <person name="Mgbeahuruike A.C."/>
            <person name="Kovalchuk A."/>
            <person name="Asiegbu F.O."/>
            <person name="Lackner G."/>
            <person name="Hoffmeister D."/>
            <person name="Rencoret J."/>
            <person name="Gutierrez A."/>
            <person name="Sun H."/>
            <person name="Lindquist E."/>
            <person name="Barry K."/>
            <person name="Riley R."/>
            <person name="Grigoriev I.V."/>
            <person name="Henrissat B."/>
            <person name="Kues U."/>
            <person name="Berka R.M."/>
            <person name="Martinez A.T."/>
            <person name="Covert S.F."/>
            <person name="Blanchette R.A."/>
            <person name="Cullen D."/>
        </authorList>
    </citation>
    <scope>NUCLEOTIDE SEQUENCE [LARGE SCALE GENOMIC DNA]</scope>
    <source>
        <strain evidence="5 6">11061_1 CR5-6</strain>
    </source>
</reference>
<dbReference type="PROSITE" id="PS50075">
    <property type="entry name" value="CARRIER"/>
    <property type="match status" value="1"/>
</dbReference>
<dbReference type="OrthoDB" id="10253869at2759"/>
<name>A0A0C3S5Z7_PHLG1</name>
<dbReference type="SMART" id="SM00823">
    <property type="entry name" value="PKS_PP"/>
    <property type="match status" value="1"/>
</dbReference>
<dbReference type="HOGENOM" id="CLU_000022_23_6_1"/>
<feature type="domain" description="Carrier" evidence="4">
    <location>
        <begin position="571"/>
        <end position="649"/>
    </location>
</feature>
<dbReference type="GO" id="GO:0031177">
    <property type="term" value="F:phosphopantetheine binding"/>
    <property type="evidence" value="ECO:0007669"/>
    <property type="project" value="InterPro"/>
</dbReference>
<proteinExistence type="predicted"/>
<sequence length="953" mass="103924">MSTSTLPELLYTRAQEASAAHVSFLDNQGTVEKKMSYADLYSDAVKTAQQLIAAGLQADKDIVVASFHDSASHVKVFWACALAGIRFSPLPPLHPEQSRRALFFQHINNVFEGPTLIATEQTISEVKAINEGFKTLSLAEIESKSIGVETAGKVFPSRRISADDIAVFMLTSGSTGNSKAVALKHSNILSSVGGKIKHHGTTSKSVFLNWIAFDHVASVTEVHIQALAANATQYHCSPAAIVQQPRHLLEWCSSFGITYTFSPNFLIAQIVRDAKNTPYPLSLDLSKVQVFVSGGEATPVKTAVEFADLLEAYGAPRNSLRAGFGMSETGAGCIYDTRPIVKGATDAGDKYLSLGDTCDGVQMRVTSRTTGQVCAPSEPGQLELKGSSVFSQYYNNPQATAESFTADGWFITGDSALLDQDGNLHLVGRDKDSININGVKHPSVDIETYIVDNAIPGVSATEIFVSPLRLPNTDTDTYAVFYQHTVPVENDLTEEELASVVAANRAIRNASIIFTSQAPHVILPLPRKYFTKSAIGKVSRAGLIAAYFKGEYAPIEEKLKAAASVGSSDSAPTDPIEVATFEVVADLLGKDISTLNRSDSLFDIGVSSMHLVRLKHLLQDKLNITDVPMIDILRHPELGGLCDFMAELSKPSDGTIVSRYSPLVCMNPHGSKPPMFLVHPGVGEVLVFVNLARELNDDRPVWSLRARGFDVGEEPFGTFDEMVNAYATAIESKQAEGPYYVGGYSFGGAVAFEIAKVLEAKGKTVAWVGVFNLPPHIQFRMKELIWVEVLINLFMFLHLVPSNRFEAVKQDVYKLFPNTVGSDVEPDNSPEIITYLLEVSDPVRLDELQLSALELTRWTQVAYTLSCLGRTYDPVGGLKAALLTIFCAIPLPQMGTREVFKRDRLSHWNDFGSPKGVEFIDVEGEHYTMIDEDHVQSFAGHMVKALERATAQL</sequence>
<dbReference type="Gene3D" id="3.30.300.30">
    <property type="match status" value="1"/>
</dbReference>
<evidence type="ECO:0000256" key="2">
    <source>
        <dbReference type="ARBA" id="ARBA00022553"/>
    </source>
</evidence>
<keyword evidence="1" id="KW-0596">Phosphopantetheine</keyword>
<dbReference type="Pfam" id="PF00550">
    <property type="entry name" value="PP-binding"/>
    <property type="match status" value="1"/>
</dbReference>
<dbReference type="InterPro" id="IPR029058">
    <property type="entry name" value="AB_hydrolase_fold"/>
</dbReference>
<gene>
    <name evidence="5" type="ORF">PHLGIDRAFT_36214</name>
</gene>
<dbReference type="Pfam" id="PF00501">
    <property type="entry name" value="AMP-binding"/>
    <property type="match status" value="1"/>
</dbReference>
<protein>
    <recommendedName>
        <fullName evidence="4">Carrier domain-containing protein</fullName>
    </recommendedName>
</protein>
<dbReference type="Gene3D" id="3.40.50.1820">
    <property type="entry name" value="alpha/beta hydrolase"/>
    <property type="match status" value="1"/>
</dbReference>
<evidence type="ECO:0000259" key="4">
    <source>
        <dbReference type="PROSITE" id="PS50075"/>
    </source>
</evidence>